<dbReference type="GO" id="GO:0032216">
    <property type="term" value="F:glucosaminyl-phosphatidylinositol O-acyltransferase activity"/>
    <property type="evidence" value="ECO:0007669"/>
    <property type="project" value="TreeGrafter"/>
</dbReference>
<sequence length="733" mass="82614">MDPAEYRTLHESQMENNNGTTALNVFMHIAPPVFSVFHTVQLLTVASVAHIPLRFLIEFSLIVFPFVLLVTVLHHLALKITLALVVVSAISAVHQMRHRLHLVPFVQIPGRSPQFLTCVRALVNLSTAVCILAVDFHCFPRELAKTETFGFGLMDIGVGLYVFSNGIVYKVRPSEERRFDAVRLGRILTGAAPLFLLGFARFFLTNEIDYQVHVSEYGVHWNFFITLAFVKVFGTIIMDLVHNPEVIKFVAISLLCCHEMMLHLGVSRFVMSADTGRADFISANREGIVSLPGYLALFLASVYLGWVVRPSEDITLAKKFLRRAAKVVLIAVVCWKMIYVCGDMFGVSRRLANMGYCFWILAIGSSVTALFMFFELFIYFVRFEEPKSPDQIMKTDDFCIPYVPLILQAINSNGLFFFLIANVLTGLVNIMFQTFLLGNAAALTILVYYMFMLCVAAGQIAIAVRILAVVQLEQGGPLGQEQQMRQAGTVHPDEDVTVARDPQLLEKAQLVPEAHALHGIAGIAGNLRYQLVFVQHTPIPCLTGEKRYPQATVGSRGHAHLQAVEDMLGKCMKQTAIFTTVGDRIPREYLERVGERRMVRKRLPYQYVRIRRKAGRMRQIHVQRSVQVKEITEMVIHIDGGIDFHDESRLLYHHIALVAFDRWFREPLEEPQLRTPRLQRTNVLQLVPQPLAVQLAVAPDLPRSEHVHLVAQRLGAVRQVGEVDHQIATTAEA</sequence>
<accession>A0A182ISM9</accession>
<reference evidence="5" key="1">
    <citation type="submission" date="2022-08" db="UniProtKB">
        <authorList>
            <consortium name="EnsemblMetazoa"/>
        </authorList>
    </citation>
    <scope>IDENTIFICATION</scope>
    <source>
        <strain evidence="5">EBRO</strain>
    </source>
</reference>
<dbReference type="EnsemblMetazoa" id="AATE004716-RA">
    <property type="protein sequence ID" value="AATE004716-PA.1"/>
    <property type="gene ID" value="AATE004716"/>
</dbReference>
<keyword evidence="3" id="KW-1133">Transmembrane helix</keyword>
<dbReference type="Pfam" id="PF06423">
    <property type="entry name" value="GWT1"/>
    <property type="match status" value="1"/>
</dbReference>
<keyword evidence="4" id="KW-0472">Membrane</keyword>
<dbReference type="VEuPathDB" id="VectorBase:AATE004716"/>
<dbReference type="InterPro" id="IPR009447">
    <property type="entry name" value="PIGW/GWT1"/>
</dbReference>
<name>A0A182ISM9_ANOAO</name>
<dbReference type="STRING" id="41427.A0A182ISM9"/>
<dbReference type="GO" id="GO:0005783">
    <property type="term" value="C:endoplasmic reticulum"/>
    <property type="evidence" value="ECO:0007669"/>
    <property type="project" value="TreeGrafter"/>
</dbReference>
<evidence type="ECO:0000256" key="1">
    <source>
        <dbReference type="ARBA" id="ARBA00004141"/>
    </source>
</evidence>
<dbReference type="GO" id="GO:0072659">
    <property type="term" value="P:protein localization to plasma membrane"/>
    <property type="evidence" value="ECO:0007669"/>
    <property type="project" value="TreeGrafter"/>
</dbReference>
<evidence type="ECO:0000256" key="4">
    <source>
        <dbReference type="ARBA" id="ARBA00023136"/>
    </source>
</evidence>
<dbReference type="GO" id="GO:0016020">
    <property type="term" value="C:membrane"/>
    <property type="evidence" value="ECO:0007669"/>
    <property type="project" value="UniProtKB-SubCell"/>
</dbReference>
<dbReference type="AlphaFoldDB" id="A0A182ISM9"/>
<evidence type="ECO:0000256" key="3">
    <source>
        <dbReference type="ARBA" id="ARBA00022989"/>
    </source>
</evidence>
<dbReference type="PANTHER" id="PTHR20661:SF0">
    <property type="entry name" value="PHOSPHATIDYLINOSITOL-GLYCAN BIOSYNTHESIS CLASS W PROTEIN"/>
    <property type="match status" value="1"/>
</dbReference>
<evidence type="ECO:0000256" key="2">
    <source>
        <dbReference type="ARBA" id="ARBA00022692"/>
    </source>
</evidence>
<protein>
    <submittedName>
        <fullName evidence="5">Uncharacterized protein</fullName>
    </submittedName>
</protein>
<evidence type="ECO:0000313" key="5">
    <source>
        <dbReference type="EnsemblMetazoa" id="AATE004716-PA.1"/>
    </source>
</evidence>
<keyword evidence="2" id="KW-0812">Transmembrane</keyword>
<dbReference type="GO" id="GO:0006506">
    <property type="term" value="P:GPI anchor biosynthetic process"/>
    <property type="evidence" value="ECO:0007669"/>
    <property type="project" value="InterPro"/>
</dbReference>
<proteinExistence type="predicted"/>
<dbReference type="PANTHER" id="PTHR20661">
    <property type="entry name" value="PHOSPHATIDYLINOSITOL-GLYCAN BIOSYNTHESIS CLASS W PROTEIN"/>
    <property type="match status" value="1"/>
</dbReference>
<organism evidence="5">
    <name type="scientific">Anopheles atroparvus</name>
    <name type="common">European mosquito</name>
    <dbReference type="NCBI Taxonomy" id="41427"/>
    <lineage>
        <taxon>Eukaryota</taxon>
        <taxon>Metazoa</taxon>
        <taxon>Ecdysozoa</taxon>
        <taxon>Arthropoda</taxon>
        <taxon>Hexapoda</taxon>
        <taxon>Insecta</taxon>
        <taxon>Pterygota</taxon>
        <taxon>Neoptera</taxon>
        <taxon>Endopterygota</taxon>
        <taxon>Diptera</taxon>
        <taxon>Nematocera</taxon>
        <taxon>Culicoidea</taxon>
        <taxon>Culicidae</taxon>
        <taxon>Anophelinae</taxon>
        <taxon>Anopheles</taxon>
    </lineage>
</organism>
<comment type="subcellular location">
    <subcellularLocation>
        <location evidence="1">Membrane</location>
        <topology evidence="1">Multi-pass membrane protein</topology>
    </subcellularLocation>
</comment>